<evidence type="ECO:0000313" key="2">
    <source>
        <dbReference type="Proteomes" id="UP000269396"/>
    </source>
</evidence>
<reference evidence="1 2" key="1">
    <citation type="submission" date="2018-11" db="EMBL/GenBank/DDBJ databases">
        <authorList>
            <consortium name="Pathogen Informatics"/>
        </authorList>
    </citation>
    <scope>NUCLEOTIDE SEQUENCE [LARGE SCALE GENOMIC DNA]</scope>
    <source>
        <strain>Denwood</strain>
        <strain evidence="2">Zambia</strain>
    </source>
</reference>
<dbReference type="EMBL" id="UZAL01039119">
    <property type="protein sequence ID" value="VDP74907.1"/>
    <property type="molecule type" value="Genomic_DNA"/>
</dbReference>
<protein>
    <submittedName>
        <fullName evidence="1">Uncharacterized protein</fullName>
    </submittedName>
</protein>
<gene>
    <name evidence="1" type="ORF">SMTD_LOCUS17681</name>
</gene>
<evidence type="ECO:0000313" key="1">
    <source>
        <dbReference type="EMBL" id="VDP74907.1"/>
    </source>
</evidence>
<keyword evidence="2" id="KW-1185">Reference proteome</keyword>
<organism evidence="1 2">
    <name type="scientific">Schistosoma mattheei</name>
    <dbReference type="NCBI Taxonomy" id="31246"/>
    <lineage>
        <taxon>Eukaryota</taxon>
        <taxon>Metazoa</taxon>
        <taxon>Spiralia</taxon>
        <taxon>Lophotrochozoa</taxon>
        <taxon>Platyhelminthes</taxon>
        <taxon>Trematoda</taxon>
        <taxon>Digenea</taxon>
        <taxon>Strigeidida</taxon>
        <taxon>Schistosomatoidea</taxon>
        <taxon>Schistosomatidae</taxon>
        <taxon>Schistosoma</taxon>
    </lineage>
</organism>
<dbReference type="Proteomes" id="UP000269396">
    <property type="component" value="Unassembled WGS sequence"/>
</dbReference>
<proteinExistence type="predicted"/>
<accession>A0A3P8FFE0</accession>
<dbReference type="AlphaFoldDB" id="A0A3P8FFE0"/>
<sequence length="270" mass="31792">MFKVGLYCLLGRDYSPHDGIIRLRPNFILSIRKQLLLVVRHILSTLEYLEFLFLPNTSGEGSTCKGALDSRIKWFVDWTFQDSPIFSRDRLYTHLPSDVLGFKLKDFKFSDEFSNFKQDEQYNLLIDLLRKLWDAWRDDSIQICREVLSESLSHVSSFETLVDLRTTALVLVQRLQTFSFKNGTKNCDTRPIKFDIWIELLRGLFLQRLEVLFTESFESSFNEWIDQFDQILVRDSKLKSEDNLSKMLLSKKVSLFSSNCVIQTTYLTWC</sequence>
<name>A0A3P8FFE0_9TREM</name>